<dbReference type="CDD" id="cd02042">
    <property type="entry name" value="ParAB_family"/>
    <property type="match status" value="1"/>
</dbReference>
<dbReference type="EMBL" id="PTRA01000006">
    <property type="protein sequence ID" value="PQA54412.1"/>
    <property type="molecule type" value="Genomic_DNA"/>
</dbReference>
<dbReference type="PIRSF" id="PIRSF009320">
    <property type="entry name" value="Nuc_binding_HP_1000"/>
    <property type="match status" value="1"/>
</dbReference>
<dbReference type="PANTHER" id="PTHR13696:SF96">
    <property type="entry name" value="COBQ_COBB_MIND_PARA NUCLEOTIDE BINDING DOMAIN-CONTAINING PROTEIN"/>
    <property type="match status" value="1"/>
</dbReference>
<sequence>MVFTVGGIKGGSGKTTIATNLTVLLSKQGFDVLLVDADEQETSTDFTAWREENLQGEIGFTAIKLSGEAVRSQILKLVPKYDHIVIDTGGRDTTSQRAAMTVSDVYLVPFNPRSFDLWTLNKVERLVQEIRAVQATPLTAFAFLNRADPKGTDNNDAAELLQASEVFTYLPTPLINRKAYSNAASQGLGVVEMEAKDPKATTEITKLFEAINPLIVNR</sequence>
<dbReference type="Pfam" id="PF01656">
    <property type="entry name" value="CbiA"/>
    <property type="match status" value="1"/>
</dbReference>
<evidence type="ECO:0000259" key="1">
    <source>
        <dbReference type="Pfam" id="PF01656"/>
    </source>
</evidence>
<dbReference type="AlphaFoldDB" id="A0A2S7IG83"/>
<proteinExistence type="predicted"/>
<dbReference type="InterPro" id="IPR027417">
    <property type="entry name" value="P-loop_NTPase"/>
</dbReference>
<accession>A0A2S7IG83</accession>
<keyword evidence="3" id="KW-1185">Reference proteome</keyword>
<dbReference type="SUPFAM" id="SSF52540">
    <property type="entry name" value="P-loop containing nucleoside triphosphate hydrolases"/>
    <property type="match status" value="1"/>
</dbReference>
<evidence type="ECO:0000313" key="3">
    <source>
        <dbReference type="Proteomes" id="UP000239590"/>
    </source>
</evidence>
<comment type="caution">
    <text evidence="2">The sequence shown here is derived from an EMBL/GenBank/DDBJ whole genome shotgun (WGS) entry which is preliminary data.</text>
</comment>
<protein>
    <submittedName>
        <fullName evidence="2">Chromosome partitioning protein ParA</fullName>
    </submittedName>
</protein>
<dbReference type="Proteomes" id="UP000239590">
    <property type="component" value="Unassembled WGS sequence"/>
</dbReference>
<feature type="domain" description="CobQ/CobB/MinD/ParA nucleotide binding" evidence="1">
    <location>
        <begin position="4"/>
        <end position="171"/>
    </location>
</feature>
<dbReference type="OrthoDB" id="69313at2"/>
<dbReference type="InterPro" id="IPR050678">
    <property type="entry name" value="DNA_Partitioning_ATPase"/>
</dbReference>
<gene>
    <name evidence="2" type="ORF">C5O19_21930</name>
</gene>
<dbReference type="InterPro" id="IPR002586">
    <property type="entry name" value="CobQ/CobB/MinD/ParA_Nub-bd_dom"/>
</dbReference>
<dbReference type="RefSeq" id="WP_104715536.1">
    <property type="nucleotide sequence ID" value="NZ_PTRA01000006.1"/>
</dbReference>
<dbReference type="Gene3D" id="3.40.50.300">
    <property type="entry name" value="P-loop containing nucleotide triphosphate hydrolases"/>
    <property type="match status" value="1"/>
</dbReference>
<name>A0A2S7IG83_9BACT</name>
<reference evidence="3" key="1">
    <citation type="submission" date="2018-02" db="EMBL/GenBank/DDBJ databases">
        <title>Genome sequencing of Solimonas sp. HR-BB.</title>
        <authorList>
            <person name="Lee Y."/>
            <person name="Jeon C.O."/>
        </authorList>
    </citation>
    <scope>NUCLEOTIDE SEQUENCE [LARGE SCALE GENOMIC DNA]</scope>
    <source>
        <strain evidence="3">HR-U</strain>
    </source>
</reference>
<organism evidence="2 3">
    <name type="scientific">Siphonobacter curvatus</name>
    <dbReference type="NCBI Taxonomy" id="2094562"/>
    <lineage>
        <taxon>Bacteria</taxon>
        <taxon>Pseudomonadati</taxon>
        <taxon>Bacteroidota</taxon>
        <taxon>Cytophagia</taxon>
        <taxon>Cytophagales</taxon>
        <taxon>Cytophagaceae</taxon>
        <taxon>Siphonobacter</taxon>
    </lineage>
</organism>
<evidence type="ECO:0000313" key="2">
    <source>
        <dbReference type="EMBL" id="PQA54412.1"/>
    </source>
</evidence>
<dbReference type="PANTHER" id="PTHR13696">
    <property type="entry name" value="P-LOOP CONTAINING NUCLEOSIDE TRIPHOSPHATE HYDROLASE"/>
    <property type="match status" value="1"/>
</dbReference>